<dbReference type="EMBL" id="KV878681">
    <property type="protein sequence ID" value="OJJ74526.1"/>
    <property type="molecule type" value="Genomic_DNA"/>
</dbReference>
<evidence type="ECO:0000256" key="4">
    <source>
        <dbReference type="ARBA" id="ARBA00023015"/>
    </source>
</evidence>
<dbReference type="GeneID" id="93574885"/>
<feature type="compositionally biased region" description="Polar residues" evidence="9">
    <location>
        <begin position="163"/>
        <end position="185"/>
    </location>
</feature>
<dbReference type="STRING" id="767769.A0A1L9USI4"/>
<dbReference type="AlphaFoldDB" id="A0A1L9USI4"/>
<evidence type="ECO:0000313" key="12">
    <source>
        <dbReference type="Proteomes" id="UP000184499"/>
    </source>
</evidence>
<feature type="region of interest" description="Disordered" evidence="9">
    <location>
        <begin position="494"/>
        <end position="537"/>
    </location>
</feature>
<proteinExistence type="inferred from homology"/>
<feature type="compositionally biased region" description="Pro residues" evidence="9">
    <location>
        <begin position="83"/>
        <end position="98"/>
    </location>
</feature>
<feature type="compositionally biased region" description="Polar residues" evidence="9">
    <location>
        <begin position="127"/>
        <end position="136"/>
    </location>
</feature>
<evidence type="ECO:0000256" key="3">
    <source>
        <dbReference type="ARBA" id="ARBA00017306"/>
    </source>
</evidence>
<reference evidence="12" key="1">
    <citation type="journal article" date="2017" name="Genome Biol.">
        <title>Comparative genomics reveals high biological diversity and specific adaptations in the industrially and medically important fungal genus Aspergillus.</title>
        <authorList>
            <person name="de Vries R.P."/>
            <person name="Riley R."/>
            <person name="Wiebenga A."/>
            <person name="Aguilar-Osorio G."/>
            <person name="Amillis S."/>
            <person name="Uchima C.A."/>
            <person name="Anderluh G."/>
            <person name="Asadollahi M."/>
            <person name="Askin M."/>
            <person name="Barry K."/>
            <person name="Battaglia E."/>
            <person name="Bayram O."/>
            <person name="Benocci T."/>
            <person name="Braus-Stromeyer S.A."/>
            <person name="Caldana C."/>
            <person name="Canovas D."/>
            <person name="Cerqueira G.C."/>
            <person name="Chen F."/>
            <person name="Chen W."/>
            <person name="Choi C."/>
            <person name="Clum A."/>
            <person name="Dos Santos R.A."/>
            <person name="Damasio A.R."/>
            <person name="Diallinas G."/>
            <person name="Emri T."/>
            <person name="Fekete E."/>
            <person name="Flipphi M."/>
            <person name="Freyberg S."/>
            <person name="Gallo A."/>
            <person name="Gournas C."/>
            <person name="Habgood R."/>
            <person name="Hainaut M."/>
            <person name="Harispe M.L."/>
            <person name="Henrissat B."/>
            <person name="Hilden K.S."/>
            <person name="Hope R."/>
            <person name="Hossain A."/>
            <person name="Karabika E."/>
            <person name="Karaffa L."/>
            <person name="Karanyi Z."/>
            <person name="Krasevec N."/>
            <person name="Kuo A."/>
            <person name="Kusch H."/>
            <person name="LaButti K."/>
            <person name="Lagendijk E.L."/>
            <person name="Lapidus A."/>
            <person name="Levasseur A."/>
            <person name="Lindquist E."/>
            <person name="Lipzen A."/>
            <person name="Logrieco A.F."/>
            <person name="MacCabe A."/>
            <person name="Maekelae M.R."/>
            <person name="Malavazi I."/>
            <person name="Melin P."/>
            <person name="Meyer V."/>
            <person name="Mielnichuk N."/>
            <person name="Miskei M."/>
            <person name="Molnar A.P."/>
            <person name="Mule G."/>
            <person name="Ngan C.Y."/>
            <person name="Orejas M."/>
            <person name="Orosz E."/>
            <person name="Ouedraogo J.P."/>
            <person name="Overkamp K.M."/>
            <person name="Park H.-S."/>
            <person name="Perrone G."/>
            <person name="Piumi F."/>
            <person name="Punt P.J."/>
            <person name="Ram A.F."/>
            <person name="Ramon A."/>
            <person name="Rauscher S."/>
            <person name="Record E."/>
            <person name="Riano-Pachon D.M."/>
            <person name="Robert V."/>
            <person name="Roehrig J."/>
            <person name="Ruller R."/>
            <person name="Salamov A."/>
            <person name="Salih N.S."/>
            <person name="Samson R.A."/>
            <person name="Sandor E."/>
            <person name="Sanguinetti M."/>
            <person name="Schuetze T."/>
            <person name="Sepcic K."/>
            <person name="Shelest E."/>
            <person name="Sherlock G."/>
            <person name="Sophianopoulou V."/>
            <person name="Squina F.M."/>
            <person name="Sun H."/>
            <person name="Susca A."/>
            <person name="Todd R.B."/>
            <person name="Tsang A."/>
            <person name="Unkles S.E."/>
            <person name="van de Wiele N."/>
            <person name="van Rossen-Uffink D."/>
            <person name="Oliveira J.V."/>
            <person name="Vesth T.C."/>
            <person name="Visser J."/>
            <person name="Yu J.-H."/>
            <person name="Zhou M."/>
            <person name="Andersen M.R."/>
            <person name="Archer D.B."/>
            <person name="Baker S.E."/>
            <person name="Benoit I."/>
            <person name="Brakhage A.A."/>
            <person name="Braus G.H."/>
            <person name="Fischer R."/>
            <person name="Frisvad J.C."/>
            <person name="Goldman G.H."/>
            <person name="Houbraken J."/>
            <person name="Oakley B."/>
            <person name="Pocsi I."/>
            <person name="Scazzocchio C."/>
            <person name="Seiboth B."/>
            <person name="vanKuyk P.A."/>
            <person name="Wortman J."/>
            <person name="Dyer P.S."/>
            <person name="Grigoriev I.V."/>
        </authorList>
    </citation>
    <scope>NUCLEOTIDE SEQUENCE [LARGE SCALE GENOMIC DNA]</scope>
    <source>
        <strain evidence="12">CBS 101740 / IMI 381727 / IBT 21946</strain>
    </source>
</reference>
<dbReference type="Pfam" id="PF05236">
    <property type="entry name" value="TAF4"/>
    <property type="match status" value="1"/>
</dbReference>
<feature type="region of interest" description="Disordered" evidence="9">
    <location>
        <begin position="348"/>
        <end position="374"/>
    </location>
</feature>
<feature type="compositionally biased region" description="Polar residues" evidence="9">
    <location>
        <begin position="192"/>
        <end position="203"/>
    </location>
</feature>
<protein>
    <recommendedName>
        <fullName evidence="3">Transcription initiation factor TFIID subunit 4</fullName>
    </recommendedName>
    <alternativeName>
        <fullName evidence="8">TBP-associated factor 4</fullName>
    </alternativeName>
</protein>
<comment type="similarity">
    <text evidence="2">Belongs to the TAF4 family.</text>
</comment>
<feature type="compositionally biased region" description="Polar residues" evidence="9">
    <location>
        <begin position="496"/>
        <end position="510"/>
    </location>
</feature>
<feature type="domain" description="Transcription initiation factor TFIID component TAF4 C-terminal" evidence="10">
    <location>
        <begin position="299"/>
        <end position="559"/>
    </location>
</feature>
<name>A0A1L9USI4_ASPBC</name>
<evidence type="ECO:0000259" key="10">
    <source>
        <dbReference type="Pfam" id="PF05236"/>
    </source>
</evidence>
<gene>
    <name evidence="11" type="ORF">ASPBRDRAFT_27552</name>
</gene>
<evidence type="ECO:0000256" key="6">
    <source>
        <dbReference type="ARBA" id="ARBA00023242"/>
    </source>
</evidence>
<evidence type="ECO:0000256" key="5">
    <source>
        <dbReference type="ARBA" id="ARBA00023163"/>
    </source>
</evidence>
<evidence type="ECO:0000256" key="9">
    <source>
        <dbReference type="SAM" id="MobiDB-lite"/>
    </source>
</evidence>
<evidence type="ECO:0000256" key="2">
    <source>
        <dbReference type="ARBA" id="ARBA00006178"/>
    </source>
</evidence>
<feature type="compositionally biased region" description="Polar residues" evidence="9">
    <location>
        <begin position="348"/>
        <end position="357"/>
    </location>
</feature>
<organism evidence="11 12">
    <name type="scientific">Aspergillus brasiliensis (strain CBS 101740 / IMI 381727 / IBT 21946)</name>
    <dbReference type="NCBI Taxonomy" id="767769"/>
    <lineage>
        <taxon>Eukaryota</taxon>
        <taxon>Fungi</taxon>
        <taxon>Dikarya</taxon>
        <taxon>Ascomycota</taxon>
        <taxon>Pezizomycotina</taxon>
        <taxon>Eurotiomycetes</taxon>
        <taxon>Eurotiomycetidae</taxon>
        <taxon>Eurotiales</taxon>
        <taxon>Aspergillaceae</taxon>
        <taxon>Aspergillus</taxon>
        <taxon>Aspergillus subgen. Circumdati</taxon>
    </lineage>
</organism>
<sequence>MAQPQQQHLTQSFSPPGSSPSPGAASPVNGGVPPPFKRQRLSPLPQSQSPYASPSFGTLQLPQHQPAPMAAPTMNMNGVSQTPAPPPPPPGAMGPPSRPADKATDAAELTDVLASSGIDVREEEAFLTSSYSGSSAQGQQQPRPQQPQIPQQQQPQQPVPPAVNTSFTSQASTTGSVPTTPSFEQPSPYKPVTTQDSFYTEPSTQPPAPFKDPNEPTREDTEAARRAQYTLQDSFLWTKVLEQRLQKRGFELGVRIPAEGLYHPVPGRQQPIEVTGPDGSSIIRSGQTILNQTGAPLLDILSLMSIACEERLRTVVDYSSTLARSRRAHSHGVVPTDWKDVATSANAVNGNVENPSTPLKRPLSATEPQGTKPISEKYRLLMDKDNSSEEARAAKRTKRSANAILGEGVASRSESVDIPGSGASTPIGERAPSIDKKGMSKKEAKKLMDAKASEAQQHQQSVETARLATNSMLSGRMFGTKKSYSWLNRGAAAGSGFSTPSRVNTATPPASTDKPGRSGEPAAVPAKRLGTWREDKDRGAGIQVRDILFMLELDGRGPRHVQKAYSKDVKEDRAD</sequence>
<dbReference type="GO" id="GO:0005669">
    <property type="term" value="C:transcription factor TFIID complex"/>
    <property type="evidence" value="ECO:0007669"/>
    <property type="project" value="InterPro"/>
</dbReference>
<feature type="compositionally biased region" description="Low complexity" evidence="9">
    <location>
        <begin position="14"/>
        <end position="27"/>
    </location>
</feature>
<dbReference type="OMA" id="KYSWMTG"/>
<keyword evidence="6" id="KW-0539">Nucleus</keyword>
<keyword evidence="5" id="KW-0804">Transcription</keyword>
<keyword evidence="4" id="KW-0805">Transcription regulation</keyword>
<dbReference type="VEuPathDB" id="FungiDB:ASPBRDRAFT_27552"/>
<feature type="compositionally biased region" description="Basic and acidic residues" evidence="9">
    <location>
        <begin position="212"/>
        <end position="221"/>
    </location>
</feature>
<feature type="compositionally biased region" description="Basic and acidic residues" evidence="9">
    <location>
        <begin position="432"/>
        <end position="443"/>
    </location>
</feature>
<feature type="region of interest" description="Disordered" evidence="9">
    <location>
        <begin position="405"/>
        <end position="443"/>
    </location>
</feature>
<evidence type="ECO:0000256" key="8">
    <source>
        <dbReference type="ARBA" id="ARBA00031747"/>
    </source>
</evidence>
<feature type="compositionally biased region" description="Polar residues" evidence="9">
    <location>
        <begin position="44"/>
        <end position="63"/>
    </location>
</feature>
<dbReference type="RefSeq" id="XP_067481774.1">
    <property type="nucleotide sequence ID" value="XM_067622397.1"/>
</dbReference>
<feature type="compositionally biased region" description="Polar residues" evidence="9">
    <location>
        <begin position="1"/>
        <end position="13"/>
    </location>
</feature>
<dbReference type="OrthoDB" id="21060at2759"/>
<dbReference type="Proteomes" id="UP000184499">
    <property type="component" value="Unassembled WGS sequence"/>
</dbReference>
<comment type="subcellular location">
    <subcellularLocation>
        <location evidence="1">Nucleus</location>
    </subcellularLocation>
</comment>
<feature type="compositionally biased region" description="Low complexity" evidence="9">
    <location>
        <begin position="137"/>
        <end position="156"/>
    </location>
</feature>
<accession>A0A1L9USI4</accession>
<feature type="region of interest" description="Disordered" evidence="9">
    <location>
        <begin position="1"/>
        <end position="221"/>
    </location>
</feature>
<evidence type="ECO:0000256" key="7">
    <source>
        <dbReference type="ARBA" id="ARBA00025346"/>
    </source>
</evidence>
<comment type="function">
    <text evidence="7">Functions as a component of the DNA-binding general transcription factor complex TFIID. Binding of TFIID to a promoter (with or without TATA element) is the initial step in pre-initiation complex (PIC) formation. TFIID plays a key role in the regulation of gene expression by RNA polymerase II through different activities such as transcription activator interaction, core promoter recognition and selectivity, TFIIA and TFIIB interaction, chromatin modification (histone acetylation by TAF1), facilitation of DNA opening and initiation of transcription.</text>
</comment>
<dbReference type="InterPro" id="IPR007900">
    <property type="entry name" value="TAF4_C"/>
</dbReference>
<evidence type="ECO:0000313" key="11">
    <source>
        <dbReference type="EMBL" id="OJJ74526.1"/>
    </source>
</evidence>
<dbReference type="GO" id="GO:0006352">
    <property type="term" value="P:DNA-templated transcription initiation"/>
    <property type="evidence" value="ECO:0007669"/>
    <property type="project" value="InterPro"/>
</dbReference>
<keyword evidence="12" id="KW-1185">Reference proteome</keyword>
<evidence type="ECO:0000256" key="1">
    <source>
        <dbReference type="ARBA" id="ARBA00004123"/>
    </source>
</evidence>